<dbReference type="Gene3D" id="3.30.530.20">
    <property type="match status" value="1"/>
</dbReference>
<dbReference type="EMBL" id="JTDI01000006">
    <property type="protein sequence ID" value="KHK89981.1"/>
    <property type="molecule type" value="Genomic_DNA"/>
</dbReference>
<keyword evidence="2" id="KW-1185">Reference proteome</keyword>
<proteinExistence type="predicted"/>
<gene>
    <name evidence="1" type="ORF">LK12_19010</name>
</gene>
<dbReference type="CDD" id="cd07822">
    <property type="entry name" value="SRPBCC_4"/>
    <property type="match status" value="1"/>
</dbReference>
<evidence type="ECO:0000313" key="1">
    <source>
        <dbReference type="EMBL" id="KHK89981.1"/>
    </source>
</evidence>
<dbReference type="Proteomes" id="UP000031057">
    <property type="component" value="Unassembled WGS sequence"/>
</dbReference>
<dbReference type="Pfam" id="PF10604">
    <property type="entry name" value="Polyketide_cyc2"/>
    <property type="match status" value="1"/>
</dbReference>
<reference evidence="1 2" key="1">
    <citation type="submission" date="2014-10" db="EMBL/GenBank/DDBJ databases">
        <title>Genome sequence of Novosphingobium malaysiense MUSC 273(T).</title>
        <authorList>
            <person name="Lee L.-H."/>
        </authorList>
    </citation>
    <scope>NUCLEOTIDE SEQUENCE [LARGE SCALE GENOMIC DNA]</scope>
    <source>
        <strain evidence="1 2">MUSC 273</strain>
    </source>
</reference>
<dbReference type="InterPro" id="IPR023393">
    <property type="entry name" value="START-like_dom_sf"/>
</dbReference>
<sequence length="139" mass="15054">MWDFVADFEGWSVWNPLYVETSGHAEPGSQIRFAVKLDGMKPQKGSARIVTVRPNDLLEYALSSFGGLVKAFRFVEIEEVSPTRCAVSNGEIMGGALGALIARAMGRKVGKGLEGMNRALKREAEMKWSGQPSTPHAGG</sequence>
<comment type="caution">
    <text evidence="1">The sequence shown here is derived from an EMBL/GenBank/DDBJ whole genome shotgun (WGS) entry which is preliminary data.</text>
</comment>
<dbReference type="STRING" id="1348853.LK12_19010"/>
<evidence type="ECO:0008006" key="3">
    <source>
        <dbReference type="Google" id="ProtNLM"/>
    </source>
</evidence>
<evidence type="ECO:0000313" key="2">
    <source>
        <dbReference type="Proteomes" id="UP000031057"/>
    </source>
</evidence>
<protein>
    <recommendedName>
        <fullName evidence="3">Polyketide cyclase</fullName>
    </recommendedName>
</protein>
<dbReference type="AlphaFoldDB" id="A0A0B1ZFW4"/>
<organism evidence="1 2">
    <name type="scientific">Novosphingobium malaysiense</name>
    <dbReference type="NCBI Taxonomy" id="1348853"/>
    <lineage>
        <taxon>Bacteria</taxon>
        <taxon>Pseudomonadati</taxon>
        <taxon>Pseudomonadota</taxon>
        <taxon>Alphaproteobacteria</taxon>
        <taxon>Sphingomonadales</taxon>
        <taxon>Sphingomonadaceae</taxon>
        <taxon>Novosphingobium</taxon>
    </lineage>
</organism>
<dbReference type="SUPFAM" id="SSF55961">
    <property type="entry name" value="Bet v1-like"/>
    <property type="match status" value="1"/>
</dbReference>
<name>A0A0B1ZFW4_9SPHN</name>
<dbReference type="InterPro" id="IPR019587">
    <property type="entry name" value="Polyketide_cyclase/dehydratase"/>
</dbReference>
<accession>A0A0B1ZFW4</accession>